<organism evidence="2 3">
    <name type="scientific">Pyrobaculum calidifontis (strain DSM 21063 / JCM 11548 / VA1)</name>
    <dbReference type="NCBI Taxonomy" id="410359"/>
    <lineage>
        <taxon>Archaea</taxon>
        <taxon>Thermoproteota</taxon>
        <taxon>Thermoprotei</taxon>
        <taxon>Thermoproteales</taxon>
        <taxon>Thermoproteaceae</taxon>
        <taxon>Pyrobaculum</taxon>
    </lineage>
</organism>
<accession>A3MVE4</accession>
<dbReference type="PANTHER" id="PTHR42824:SF1">
    <property type="entry name" value="GLUTAMINE AMIDOTRANSFERASE YAFJ-RELATED"/>
    <property type="match status" value="1"/>
</dbReference>
<evidence type="ECO:0000259" key="1">
    <source>
        <dbReference type="PROSITE" id="PS51278"/>
    </source>
</evidence>
<gene>
    <name evidence="2" type="ordered locus">Pcal_1186</name>
</gene>
<dbReference type="GeneID" id="4909204"/>
<name>A3MVE4_PYRCJ</name>
<dbReference type="PROSITE" id="PS51278">
    <property type="entry name" value="GATASE_TYPE_2"/>
    <property type="match status" value="1"/>
</dbReference>
<evidence type="ECO:0000313" key="2">
    <source>
        <dbReference type="EMBL" id="ABO08611.1"/>
    </source>
</evidence>
<sequence length="219" mass="24113">MCRFYIAKGPVDLSRALRLAAKYDPYAPGERKQHGDGWGYVAVLGRGYLYYRSEAPIWEDPTPIPMGEVVLAHARAASPGEPLGVQHAHPYMAYTPDGRLIFLAHNGSVDKKAIAQQLGLDPAPYTDSHILALYLAKHWDNPQAAVEKALPYVKTALNIAVVELPGPKAYAYTYYKGKGEYYPLYLLRLGVGKAVASSTLLRHVDADATKLEKGTFLQL</sequence>
<keyword evidence="3" id="KW-1185">Reference proteome</keyword>
<dbReference type="eggNOG" id="arCOG03639">
    <property type="taxonomic scope" value="Archaea"/>
</dbReference>
<dbReference type="HOGENOM" id="CLU_086262_0_0_2"/>
<dbReference type="Gene3D" id="3.60.20.10">
    <property type="entry name" value="Glutamine Phosphoribosylpyrophosphate, subunit 1, domain 1"/>
    <property type="match status" value="1"/>
</dbReference>
<dbReference type="InterPro" id="IPR029055">
    <property type="entry name" value="Ntn_hydrolases_N"/>
</dbReference>
<dbReference type="Pfam" id="PF13522">
    <property type="entry name" value="GATase_6"/>
    <property type="match status" value="1"/>
</dbReference>
<proteinExistence type="predicted"/>
<dbReference type="PANTHER" id="PTHR42824">
    <property type="entry name" value="GLUTAMINE AMIDOTRANSFERASE"/>
    <property type="match status" value="1"/>
</dbReference>
<dbReference type="STRING" id="410359.Pcal_1186"/>
<dbReference type="EMBL" id="CP000561">
    <property type="protein sequence ID" value="ABO08611.1"/>
    <property type="molecule type" value="Genomic_DNA"/>
</dbReference>
<reference evidence="2" key="1">
    <citation type="submission" date="2007-02" db="EMBL/GenBank/DDBJ databases">
        <title>Complete sequence of Pyrobaculum calidifontis JCM 11548.</title>
        <authorList>
            <consortium name="US DOE Joint Genome Institute"/>
            <person name="Copeland A."/>
            <person name="Lucas S."/>
            <person name="Lapidus A."/>
            <person name="Barry K."/>
            <person name="Glavina del Rio T."/>
            <person name="Dalin E."/>
            <person name="Tice H."/>
            <person name="Pitluck S."/>
            <person name="Chain P."/>
            <person name="Malfatti S."/>
            <person name="Shin M."/>
            <person name="Vergez L."/>
            <person name="Schmutz J."/>
            <person name="Larimer F."/>
            <person name="Land M."/>
            <person name="Hauser L."/>
            <person name="Kyrpides N."/>
            <person name="Mikhailova N."/>
            <person name="Cozen A.E."/>
            <person name="Fitz-Gibbon S.T."/>
            <person name="House C.H."/>
            <person name="Saltikov C."/>
            <person name="Lowe T.M."/>
            <person name="Richardson P."/>
        </authorList>
    </citation>
    <scope>NUCLEOTIDE SEQUENCE [LARGE SCALE GENOMIC DNA]</scope>
    <source>
        <strain evidence="2">JCM 11548</strain>
    </source>
</reference>
<dbReference type="Proteomes" id="UP000001431">
    <property type="component" value="Chromosome"/>
</dbReference>
<dbReference type="InterPro" id="IPR017932">
    <property type="entry name" value="GATase_2_dom"/>
</dbReference>
<evidence type="ECO:0000313" key="3">
    <source>
        <dbReference type="Proteomes" id="UP000001431"/>
    </source>
</evidence>
<dbReference type="RefSeq" id="WP_011849869.1">
    <property type="nucleotide sequence ID" value="NC_009073.1"/>
</dbReference>
<dbReference type="AlphaFoldDB" id="A3MVE4"/>
<dbReference type="SUPFAM" id="SSF56235">
    <property type="entry name" value="N-terminal nucleophile aminohydrolases (Ntn hydrolases)"/>
    <property type="match status" value="1"/>
</dbReference>
<feature type="domain" description="Glutamine amidotransferase type-2" evidence="1">
    <location>
        <begin position="2"/>
        <end position="219"/>
    </location>
</feature>
<dbReference type="KEGG" id="pcl:Pcal_1186"/>
<protein>
    <recommendedName>
        <fullName evidence="1">Glutamine amidotransferase type-2 domain-containing protein</fullName>
    </recommendedName>
</protein>
<dbReference type="OrthoDB" id="350529at2157"/>